<name>A0A7W7JYJ5_9SPHN</name>
<dbReference type="InterPro" id="IPR004635">
    <property type="entry name" value="Pept_S49_SppA"/>
</dbReference>
<dbReference type="PIRSF" id="PIRSF001217">
    <property type="entry name" value="Protease_4_SppA"/>
    <property type="match status" value="1"/>
</dbReference>
<accession>A0A7W7JYJ5</accession>
<evidence type="ECO:0000256" key="2">
    <source>
        <dbReference type="ARBA" id="ARBA00008683"/>
    </source>
</evidence>
<keyword evidence="5" id="KW-0720">Serine protease</keyword>
<evidence type="ECO:0000256" key="6">
    <source>
        <dbReference type="ARBA" id="ARBA00023136"/>
    </source>
</evidence>
<dbReference type="Proteomes" id="UP000575241">
    <property type="component" value="Unassembled WGS sequence"/>
</dbReference>
<organism evidence="9 10">
    <name type="scientific">Sphingomonas kyeonggiensis</name>
    <dbReference type="NCBI Taxonomy" id="1268553"/>
    <lineage>
        <taxon>Bacteria</taxon>
        <taxon>Pseudomonadati</taxon>
        <taxon>Pseudomonadota</taxon>
        <taxon>Alphaproteobacteria</taxon>
        <taxon>Sphingomonadales</taxon>
        <taxon>Sphingomonadaceae</taxon>
        <taxon>Sphingomonas</taxon>
    </lineage>
</organism>
<dbReference type="Gene3D" id="3.90.226.10">
    <property type="entry name" value="2-enoyl-CoA Hydratase, Chain A, domain 1"/>
    <property type="match status" value="3"/>
</dbReference>
<evidence type="ECO:0000259" key="8">
    <source>
        <dbReference type="Pfam" id="PF01343"/>
    </source>
</evidence>
<dbReference type="PANTHER" id="PTHR33209:SF1">
    <property type="entry name" value="PEPTIDASE S49 DOMAIN-CONTAINING PROTEIN"/>
    <property type="match status" value="1"/>
</dbReference>
<dbReference type="Pfam" id="PF01343">
    <property type="entry name" value="Peptidase_S49"/>
    <property type="match status" value="2"/>
</dbReference>
<dbReference type="GO" id="GO:0006465">
    <property type="term" value="P:signal peptide processing"/>
    <property type="evidence" value="ECO:0007669"/>
    <property type="project" value="InterPro"/>
</dbReference>
<feature type="active site" description="Nucleophile" evidence="7">
    <location>
        <position position="393"/>
    </location>
</feature>
<dbReference type="Gene3D" id="6.20.330.10">
    <property type="match status" value="1"/>
</dbReference>
<dbReference type="InterPro" id="IPR004634">
    <property type="entry name" value="Pept_S49_pIV"/>
</dbReference>
<dbReference type="InterPro" id="IPR029045">
    <property type="entry name" value="ClpP/crotonase-like_dom_sf"/>
</dbReference>
<dbReference type="PANTHER" id="PTHR33209">
    <property type="entry name" value="PROTEASE 4"/>
    <property type="match status" value="1"/>
</dbReference>
<dbReference type="CDD" id="cd07023">
    <property type="entry name" value="S49_Sppa_N_C"/>
    <property type="match status" value="1"/>
</dbReference>
<keyword evidence="10" id="KW-1185">Reference proteome</keyword>
<dbReference type="InterPro" id="IPR047272">
    <property type="entry name" value="S49_SppA_C"/>
</dbReference>
<gene>
    <name evidence="9" type="ORF">HNP52_000484</name>
</gene>
<evidence type="ECO:0000256" key="1">
    <source>
        <dbReference type="ARBA" id="ARBA00004370"/>
    </source>
</evidence>
<evidence type="ECO:0000256" key="7">
    <source>
        <dbReference type="PIRSR" id="PIRSR001217-1"/>
    </source>
</evidence>
<dbReference type="CDD" id="cd07018">
    <property type="entry name" value="S49_SppA_67K_type"/>
    <property type="match status" value="1"/>
</dbReference>
<keyword evidence="4 9" id="KW-0378">Hydrolase</keyword>
<evidence type="ECO:0000313" key="9">
    <source>
        <dbReference type="EMBL" id="MBB4837433.1"/>
    </source>
</evidence>
<feature type="domain" description="Peptidase S49" evidence="8">
    <location>
        <begin position="377"/>
        <end position="527"/>
    </location>
</feature>
<dbReference type="EMBL" id="JACHLN010000001">
    <property type="protein sequence ID" value="MBB4837433.1"/>
    <property type="molecule type" value="Genomic_DNA"/>
</dbReference>
<dbReference type="RefSeq" id="WP_184161982.1">
    <property type="nucleotide sequence ID" value="NZ_JACHLN010000001.1"/>
</dbReference>
<sequence>MKLVKGAWKILVGIKDFLVLVFMLLFFTVLFAALSAKPNAAAIRDGALLVSLDGALVEQPEEADPFAKLGGGDVAKQQRLRDVVRALDAAKTDDHVKAVVLDLDRFMGGYPAAISEVAAAVGEVRKSGKPVLAYATAYTDDSYALAANASEIWVNPLGGAMFTGPGGTRLFYKSLLDKLGVNAHIYRVGKFKSAVEPYMRDDMSPEAKEAELAIYQPIWAQWQAEVAKARPKAKLADYIAKPAEVVAGTKGDIAKSNLALGIVDKLGDRLAFGKRVAEIAGVASGKPAGNFNRIKLADFVAAHPLPTGGDAIGVLTIAGEIVDGKAGPGKAAGDTISAALLKGLAEKKLKALVVRVDSPGGSALASEQIRQAIEQAKGQGLPVVVSMGSLAASGGYWVSTAGKTIFAEPNTITGSIGIFGVIPTFEKTLAKIGVGVDGVRTTPLSGQPDLYGGTNEETDKLLQSAIEAGYARFIGLVAGARKLSPERVNEIAQGRVWIGGTAHQLGLVDRFGGINDAIAEAARLAKLDPAKVHAVYLEKEPSGWAKMIEGFLGDNDQEGDWADQPAGADMFARTAIAQRGLLIQAIGDARRLARGGSVQARCLECGGFGPATGSLDDARLFDAIAARLAL</sequence>
<keyword evidence="3 9" id="KW-0645">Protease</keyword>
<dbReference type="SUPFAM" id="SSF52096">
    <property type="entry name" value="ClpP/crotonase"/>
    <property type="match status" value="2"/>
</dbReference>
<dbReference type="EC" id="3.4.21.-" evidence="9"/>
<proteinExistence type="inferred from homology"/>
<dbReference type="GO" id="GO:0008236">
    <property type="term" value="F:serine-type peptidase activity"/>
    <property type="evidence" value="ECO:0007669"/>
    <property type="project" value="UniProtKB-KW"/>
</dbReference>
<reference evidence="9 10" key="1">
    <citation type="submission" date="2020-08" db="EMBL/GenBank/DDBJ databases">
        <title>Functional genomics of gut bacteria from endangered species of beetles.</title>
        <authorList>
            <person name="Carlos-Shanley C."/>
        </authorList>
    </citation>
    <scope>NUCLEOTIDE SEQUENCE [LARGE SCALE GENOMIC DNA]</scope>
    <source>
        <strain evidence="9 10">S00224</strain>
    </source>
</reference>
<evidence type="ECO:0000256" key="5">
    <source>
        <dbReference type="ARBA" id="ARBA00022825"/>
    </source>
</evidence>
<protein>
    <submittedName>
        <fullName evidence="9">Protease-4</fullName>
        <ecNumber evidence="9">3.4.21.-</ecNumber>
    </submittedName>
</protein>
<dbReference type="GO" id="GO:0016020">
    <property type="term" value="C:membrane"/>
    <property type="evidence" value="ECO:0007669"/>
    <property type="project" value="UniProtKB-SubCell"/>
</dbReference>
<dbReference type="InterPro" id="IPR047217">
    <property type="entry name" value="S49_SppA_67K_type_N"/>
</dbReference>
<dbReference type="NCBIfam" id="TIGR00706">
    <property type="entry name" value="SppA_dom"/>
    <property type="match status" value="1"/>
</dbReference>
<comment type="subcellular location">
    <subcellularLocation>
        <location evidence="1">Membrane</location>
    </subcellularLocation>
</comment>
<dbReference type="AlphaFoldDB" id="A0A7W7JYJ5"/>
<evidence type="ECO:0000256" key="3">
    <source>
        <dbReference type="ARBA" id="ARBA00022670"/>
    </source>
</evidence>
<dbReference type="InterPro" id="IPR002142">
    <property type="entry name" value="Peptidase_S49"/>
</dbReference>
<feature type="active site" description="Proton donor/acceptor" evidence="7">
    <location>
        <position position="192"/>
    </location>
</feature>
<comment type="similarity">
    <text evidence="2">Belongs to the peptidase S49 family.</text>
</comment>
<evidence type="ECO:0000313" key="10">
    <source>
        <dbReference type="Proteomes" id="UP000575241"/>
    </source>
</evidence>
<feature type="domain" description="Peptidase S49" evidence="8">
    <location>
        <begin position="125"/>
        <end position="269"/>
    </location>
</feature>
<evidence type="ECO:0000256" key="4">
    <source>
        <dbReference type="ARBA" id="ARBA00022801"/>
    </source>
</evidence>
<dbReference type="NCBIfam" id="TIGR00705">
    <property type="entry name" value="SppA_67K"/>
    <property type="match status" value="1"/>
</dbReference>
<keyword evidence="6" id="KW-0472">Membrane</keyword>
<comment type="caution">
    <text evidence="9">The sequence shown here is derived from an EMBL/GenBank/DDBJ whole genome shotgun (WGS) entry which is preliminary data.</text>
</comment>